<proteinExistence type="predicted"/>
<dbReference type="Pfam" id="PF12331">
    <property type="entry name" value="Rad26-like_helical_rpts"/>
    <property type="match status" value="1"/>
</dbReference>
<keyword evidence="2" id="KW-0227">DNA damage</keyword>
<accession>A0ABR1F1I2</accession>
<dbReference type="GeneID" id="90040864"/>
<organism evidence="7 8">
    <name type="scientific">Myxozyma melibiosi</name>
    <dbReference type="NCBI Taxonomy" id="54550"/>
    <lineage>
        <taxon>Eukaryota</taxon>
        <taxon>Fungi</taxon>
        <taxon>Dikarya</taxon>
        <taxon>Ascomycota</taxon>
        <taxon>Saccharomycotina</taxon>
        <taxon>Lipomycetes</taxon>
        <taxon>Lipomycetales</taxon>
        <taxon>Lipomycetaceae</taxon>
        <taxon>Myxozyma</taxon>
    </lineage>
</organism>
<evidence type="ECO:0000256" key="1">
    <source>
        <dbReference type="ARBA" id="ARBA00004123"/>
    </source>
</evidence>
<reference evidence="7 8" key="1">
    <citation type="submission" date="2024-03" db="EMBL/GenBank/DDBJ databases">
        <title>Genome-scale model development and genomic sequencing of the oleaginous clade Lipomyces.</title>
        <authorList>
            <consortium name="Lawrence Berkeley National Laboratory"/>
            <person name="Czajka J.J."/>
            <person name="Han Y."/>
            <person name="Kim J."/>
            <person name="Mondo S.J."/>
            <person name="Hofstad B.A."/>
            <person name="Robles A."/>
            <person name="Haridas S."/>
            <person name="Riley R."/>
            <person name="LaButti K."/>
            <person name="Pangilinan J."/>
            <person name="Andreopoulos W."/>
            <person name="Lipzen A."/>
            <person name="Yan J."/>
            <person name="Wang M."/>
            <person name="Ng V."/>
            <person name="Grigoriev I.V."/>
            <person name="Spatafora J.W."/>
            <person name="Magnuson J.K."/>
            <person name="Baker S.E."/>
            <person name="Pomraning K.R."/>
        </authorList>
    </citation>
    <scope>NUCLEOTIDE SEQUENCE [LARGE SCALE GENOMIC DNA]</scope>
    <source>
        <strain evidence="7 8">Phaff 52-87</strain>
    </source>
</reference>
<evidence type="ECO:0000313" key="8">
    <source>
        <dbReference type="Proteomes" id="UP001498771"/>
    </source>
</evidence>
<feature type="region of interest" description="Disordered" evidence="5">
    <location>
        <begin position="1"/>
        <end position="23"/>
    </location>
</feature>
<dbReference type="InterPro" id="IPR018622">
    <property type="entry name" value="DNA_damage_chkpnt_Lcd1"/>
</dbReference>
<dbReference type="InterPro" id="IPR022093">
    <property type="entry name" value="Rad26-like_helical"/>
</dbReference>
<feature type="domain" description="Rad26-like helical repeats" evidence="6">
    <location>
        <begin position="441"/>
        <end position="628"/>
    </location>
</feature>
<gene>
    <name evidence="7" type="ORF">BZA70DRAFT_72094</name>
</gene>
<dbReference type="PANTHER" id="PTHR28594">
    <property type="entry name" value="ATR-INTERACTING PROTEIN"/>
    <property type="match status" value="1"/>
</dbReference>
<dbReference type="RefSeq" id="XP_064766700.1">
    <property type="nucleotide sequence ID" value="XM_064915352.1"/>
</dbReference>
<comment type="subcellular location">
    <subcellularLocation>
        <location evidence="1">Nucleus</location>
    </subcellularLocation>
</comment>
<evidence type="ECO:0000259" key="6">
    <source>
        <dbReference type="Pfam" id="PF12331"/>
    </source>
</evidence>
<feature type="coiled-coil region" evidence="4">
    <location>
        <begin position="182"/>
        <end position="216"/>
    </location>
</feature>
<comment type="caution">
    <text evidence="7">The sequence shown here is derived from an EMBL/GenBank/DDBJ whole genome shotgun (WGS) entry which is preliminary data.</text>
</comment>
<evidence type="ECO:0000256" key="2">
    <source>
        <dbReference type="ARBA" id="ARBA00022763"/>
    </source>
</evidence>
<evidence type="ECO:0000256" key="4">
    <source>
        <dbReference type="SAM" id="Coils"/>
    </source>
</evidence>
<dbReference type="PANTHER" id="PTHR28594:SF1">
    <property type="entry name" value="ATR-INTERACTING PROTEIN"/>
    <property type="match status" value="1"/>
</dbReference>
<feature type="compositionally biased region" description="Acidic residues" evidence="5">
    <location>
        <begin position="10"/>
        <end position="23"/>
    </location>
</feature>
<evidence type="ECO:0000256" key="3">
    <source>
        <dbReference type="ARBA" id="ARBA00023242"/>
    </source>
</evidence>
<feature type="compositionally biased region" description="Basic and acidic residues" evidence="5">
    <location>
        <begin position="220"/>
        <end position="229"/>
    </location>
</feature>
<dbReference type="Pfam" id="PF09798">
    <property type="entry name" value="LCD1"/>
    <property type="match status" value="1"/>
</dbReference>
<protein>
    <recommendedName>
        <fullName evidence="6">Rad26-like helical repeats domain-containing protein</fullName>
    </recommendedName>
</protein>
<evidence type="ECO:0000313" key="7">
    <source>
        <dbReference type="EMBL" id="KAK7203667.1"/>
    </source>
</evidence>
<keyword evidence="4" id="KW-0175">Coiled coil</keyword>
<keyword evidence="3" id="KW-0539">Nucleus</keyword>
<dbReference type="InterPro" id="IPR033349">
    <property type="entry name" value="ATRIP"/>
</dbReference>
<feature type="region of interest" description="Disordered" evidence="5">
    <location>
        <begin position="88"/>
        <end position="123"/>
    </location>
</feature>
<dbReference type="EMBL" id="JBBJBU010000011">
    <property type="protein sequence ID" value="KAK7203667.1"/>
    <property type="molecule type" value="Genomic_DNA"/>
</dbReference>
<sequence>MSLASRGAAVDDDEDYGLNDDFDDDDLEAITLVEQQILLSQIDAQKYNSQQKYTSQSQAQTASRSRTLSEVVVERDAVPRALDEFEVEGYEQGAGGEQSASASLRRMMSRSDSRVQETTQAEETMHALRTQIAQQQKALVEVTAALQTAKGEIFILRDQQQRATAEHGKYVFDRNQMLKETTESFQAKEEEFSRAIESLNNEKLFMQQDLTEMRTKIRTMEKAQQRRDPSSASTAAVQDGRLTPSPKKKRDQFREGFDVQVSPLKNKKRKVQDQREESLYDGSSDVVMKEVTVVKEVFIEDKFQFTSGLFNLDVDGSKAMDLLGQFSLQANGNTDFRSHIAIITAAINQPQPSLLSLIENLIQCLVEAMMTCAKRPESIPSLRVLISILEYTATYNIRGLRIGTLQRIAVSSQELYLLLEPKNSLDPAREAECRRTQLLLLRLLDTTSIKIDSREEIVFDQMIAGMWMSVSHEIVVRILTDQYFNGQDILLSCLRHSVIPSSFGPLVEDVERQNEQELELCKVISLILVEPPQPYPSPASADEDPDERAIENESARERLIEQVVTTLEAISATEHGRTIMLQSKAVLARLICCCSAVLDQMYRSETLDRVRSRSNLASSMIKLTYRIVFGTDLQDPDESTVDVRELSTSSSVFSKVFGEFGVRQELVVCLSRVAFADEGVVFHNNFDEITVACAERLLEIGRDVEEMNVLYLSVRGGESREES</sequence>
<feature type="region of interest" description="Disordered" evidence="5">
    <location>
        <begin position="220"/>
        <end position="256"/>
    </location>
</feature>
<dbReference type="Proteomes" id="UP001498771">
    <property type="component" value="Unassembled WGS sequence"/>
</dbReference>
<keyword evidence="8" id="KW-1185">Reference proteome</keyword>
<name>A0ABR1F1I2_9ASCO</name>
<evidence type="ECO:0000256" key="5">
    <source>
        <dbReference type="SAM" id="MobiDB-lite"/>
    </source>
</evidence>